<keyword evidence="2" id="KW-1185">Reference proteome</keyword>
<organism evidence="1 2">
    <name type="scientific">Acinetobacter cumulans</name>
    <dbReference type="NCBI Taxonomy" id="2136182"/>
    <lineage>
        <taxon>Bacteria</taxon>
        <taxon>Pseudomonadati</taxon>
        <taxon>Pseudomonadota</taxon>
        <taxon>Gammaproteobacteria</taxon>
        <taxon>Moraxellales</taxon>
        <taxon>Moraxellaceae</taxon>
        <taxon>Acinetobacter</taxon>
    </lineage>
</organism>
<protein>
    <recommendedName>
        <fullName evidence="3">DUF4815 domain-containing protein</fullName>
    </recommendedName>
</protein>
<gene>
    <name evidence="1" type="ORF">D9K79_11610</name>
</gene>
<dbReference type="RefSeq" id="WP_121532658.1">
    <property type="nucleotide sequence ID" value="NZ_RCHE01000027.1"/>
</dbReference>
<evidence type="ECO:0000313" key="1">
    <source>
        <dbReference type="EMBL" id="RLL43007.1"/>
    </source>
</evidence>
<proteinExistence type="predicted"/>
<evidence type="ECO:0008006" key="3">
    <source>
        <dbReference type="Google" id="ProtNLM"/>
    </source>
</evidence>
<dbReference type="EMBL" id="RCHE01000027">
    <property type="protein sequence ID" value="RLL43007.1"/>
    <property type="molecule type" value="Genomic_DNA"/>
</dbReference>
<dbReference type="Proteomes" id="UP000273105">
    <property type="component" value="Unassembled WGS sequence"/>
</dbReference>
<accession>A0ABX9U4K1</accession>
<name>A0ABX9U4K1_9GAMM</name>
<comment type="caution">
    <text evidence="1">The sequence shown here is derived from an EMBL/GenBank/DDBJ whole genome shotgun (WGS) entry which is preliminary data.</text>
</comment>
<sequence length="1206" mass="130040">MAEIKSGDIKLMKSQVLLDTPDGGGQMTANEIIDGQSNNLFPDVDEMDRLYGRVGLRKFFPAIKTPMTPTAFGVHVIISRMPADPNVSVNLFTTKNWFDRRSNAQNQVEQYLARDVKWEGHLLETQLSGQRSFQISLSENSQNIPAQGKTVVLVANENKATEKVQFVRVTEIVANEVREFEISGRVVKRRIVTCGISDALRNDFEGQTVQQFLNSNTPIAFVRDTRVADATNYYGIKKLVQDIQLGSTKIQVDSIYSQLVPSAQTETPLSEIDAAGQLNTLVAGRGSVLTKQYSITVSSSQNFYLGSPVMPKSVSFTLFGSAITDVGGELKNSAGTVVGTIDYQNGLISWNANAGTGAATFNLSFVPAASPSFPQESALIYVTVETRGYNWLRNLLPLPAPASLQASYVAQGKVYTLRDNGAGQLRGADSAYGSGTINYETGAMVMTTGALPDANTAILLTWGNKVSVLERASLPIKKAYIEFDSGTDFVPGTLTVNWLLNGVAKSAADDGAGNFTGDATGTINYADGIAKMMPALLPNGGTTLNLSAQKGDKLNASVSVVQSNGAVNFVLENGSQALIPKSIRVRVPVRSEDGKYSGEVDLYDKPIDATTGRLVTASGAQQGSVNYATRTFSIAPSSSVDSFRYELEAEVRQKNMVSSITGYDITPRKDVIRQTVAIKEDHALNLSNVVTAVSIAVSYRDTSAAQSLTDEIVMSTLKLDATEGFAEQILSGSVRFSLGGSTYIDRMGSIYRNPSVTTGSGTVAGQIHYGNGNIELTGWDAGAANSPALESLVTQIEPSTTNQVAFRAPMLPLRPQSLTLTATKVEGGLINVMPDADGYVDTADCEGYFNFDQAVGQFVFRKKVQITAANRPEIEAQPWYDAGMEFTENGVTYINTPVFVLPETIRFSAVAFSYLPLNADLLGLDPVRLPSDGCVPIFRRGDIAVIHNTQRINVDSAVALATFNVGRMRLSYIKLYDSIGKPVDQNMYQTDPDSGDVTLLGNFDASAYRLPIIAEHRIEDAGMCLDVQINGELTLNIPISHVYSAGQTFVSSAMIIGDMQARAHNVFSQASWSNTWSDECEGSSINAQYNEVLYPIEVSNKSANEENWALIFTSATEFRIVGKNLGQIGTGNTSADTAPPNPIDGSPYFKIKALGFGGGWSAGNVLRFNTAAANYPIWAVRTVKQGQSTVIDDSFQLQVRCGVDRV</sequence>
<evidence type="ECO:0000313" key="2">
    <source>
        <dbReference type="Proteomes" id="UP000273105"/>
    </source>
</evidence>
<reference evidence="1 2" key="1">
    <citation type="submission" date="2018-09" db="EMBL/GenBank/DDBJ databases">
        <title>The draft genome of Acinetobacter sp. strains.</title>
        <authorList>
            <person name="Qin J."/>
            <person name="Feng Y."/>
            <person name="Zong Z."/>
        </authorList>
    </citation>
    <scope>NUCLEOTIDE SEQUENCE [LARGE SCALE GENOMIC DNA]</scope>
    <source>
        <strain evidence="1 2">WCHAc060001</strain>
    </source>
</reference>